<evidence type="ECO:0000313" key="1">
    <source>
        <dbReference type="EMBL" id="JAP57842.1"/>
    </source>
</evidence>
<accession>A0A0X3QAL6</accession>
<protein>
    <submittedName>
        <fullName evidence="1">Uncharacterized protein</fullName>
    </submittedName>
</protein>
<proteinExistence type="predicted"/>
<organism evidence="1">
    <name type="scientific">Schistocephalus solidus</name>
    <name type="common">Tapeworm</name>
    <dbReference type="NCBI Taxonomy" id="70667"/>
    <lineage>
        <taxon>Eukaryota</taxon>
        <taxon>Metazoa</taxon>
        <taxon>Spiralia</taxon>
        <taxon>Lophotrochozoa</taxon>
        <taxon>Platyhelminthes</taxon>
        <taxon>Cestoda</taxon>
        <taxon>Eucestoda</taxon>
        <taxon>Diphyllobothriidea</taxon>
        <taxon>Diphyllobothriidae</taxon>
        <taxon>Schistocephalus</taxon>
    </lineage>
</organism>
<dbReference type="EMBL" id="GEEE01005383">
    <property type="protein sequence ID" value="JAP57842.1"/>
    <property type="molecule type" value="Transcribed_RNA"/>
</dbReference>
<name>A0A0X3QAL6_SCHSO</name>
<reference evidence="1" key="1">
    <citation type="submission" date="2016-01" db="EMBL/GenBank/DDBJ databases">
        <title>Reference transcriptome for the parasite Schistocephalus solidus: insights into the molecular evolution of parasitism.</title>
        <authorList>
            <person name="Hebert F.O."/>
            <person name="Grambauer S."/>
            <person name="Barber I."/>
            <person name="Landry C.R."/>
            <person name="Aubin-Horth N."/>
        </authorList>
    </citation>
    <scope>NUCLEOTIDE SEQUENCE</scope>
</reference>
<sequence>MARSFFPSSAVCQRGPGPAISAFTCEVRASPPTVKVTFQVLRPKMLLFEELDFAGELGFNQERGDRACSRNHNVESSIDIMVRVTSRTESCKGDVRKIRYLEYY</sequence>
<gene>
    <name evidence="1" type="ORF">TR147520</name>
</gene>
<dbReference type="AlphaFoldDB" id="A0A0X3QAL6"/>